<dbReference type="PRINTS" id="PR00081">
    <property type="entry name" value="GDHRDH"/>
</dbReference>
<evidence type="ECO:0000313" key="3">
    <source>
        <dbReference type="Proteomes" id="UP000181956"/>
    </source>
</evidence>
<name>A0A1H1NL54_9MICO</name>
<dbReference type="PANTHER" id="PTHR43157:SF31">
    <property type="entry name" value="PHOSPHATIDYLINOSITOL-GLYCAN BIOSYNTHESIS CLASS F PROTEIN"/>
    <property type="match status" value="1"/>
</dbReference>
<dbReference type="Gene3D" id="3.40.50.720">
    <property type="entry name" value="NAD(P)-binding Rossmann-like Domain"/>
    <property type="match status" value="1"/>
</dbReference>
<dbReference type="SUPFAM" id="SSF51735">
    <property type="entry name" value="NAD(P)-binding Rossmann-fold domains"/>
    <property type="match status" value="1"/>
</dbReference>
<dbReference type="STRING" id="412690.SAMN04489834_0668"/>
<dbReference type="InterPro" id="IPR036291">
    <property type="entry name" value="NAD(P)-bd_dom_sf"/>
</dbReference>
<gene>
    <name evidence="2" type="ORF">SAMN04489834_0668</name>
</gene>
<evidence type="ECO:0000256" key="1">
    <source>
        <dbReference type="ARBA" id="ARBA00023002"/>
    </source>
</evidence>
<protein>
    <submittedName>
        <fullName evidence="2">Short chain dehydrogenase</fullName>
    </submittedName>
</protein>
<dbReference type="Proteomes" id="UP000181956">
    <property type="component" value="Chromosome I"/>
</dbReference>
<dbReference type="AlphaFoldDB" id="A0A1H1NL54"/>
<dbReference type="OrthoDB" id="4577644at2"/>
<dbReference type="RefSeq" id="WP_083362779.1">
    <property type="nucleotide sequence ID" value="NZ_LT629742.1"/>
</dbReference>
<keyword evidence="3" id="KW-1185">Reference proteome</keyword>
<dbReference type="Pfam" id="PF00106">
    <property type="entry name" value="adh_short"/>
    <property type="match status" value="1"/>
</dbReference>
<proteinExistence type="predicted"/>
<dbReference type="PANTHER" id="PTHR43157">
    <property type="entry name" value="PHOSPHATIDYLINOSITOL-GLYCAN BIOSYNTHESIS CLASS F PROTEIN-RELATED"/>
    <property type="match status" value="1"/>
</dbReference>
<evidence type="ECO:0000313" key="2">
    <source>
        <dbReference type="EMBL" id="SDR99734.1"/>
    </source>
</evidence>
<dbReference type="EMBL" id="LT629742">
    <property type="protein sequence ID" value="SDR99734.1"/>
    <property type="molecule type" value="Genomic_DNA"/>
</dbReference>
<organism evidence="2 3">
    <name type="scientific">Microterricola viridarii</name>
    <dbReference type="NCBI Taxonomy" id="412690"/>
    <lineage>
        <taxon>Bacteria</taxon>
        <taxon>Bacillati</taxon>
        <taxon>Actinomycetota</taxon>
        <taxon>Actinomycetes</taxon>
        <taxon>Micrococcales</taxon>
        <taxon>Microbacteriaceae</taxon>
        <taxon>Microterricola</taxon>
    </lineage>
</organism>
<keyword evidence="1" id="KW-0560">Oxidoreductase</keyword>
<dbReference type="InterPro" id="IPR002347">
    <property type="entry name" value="SDR_fam"/>
</dbReference>
<sequence length="323" mass="34015">MTGSGGWNPSELPAQRGKTIVVTGANAGLGFWASEQLARAGAHVVLACRDEGRADAALRAIRARVSGASVSTLALDVASLDSVAAASARLLELERIDGLVLNAGIVHPPRTRQLSADGLELVVATNYLGHFALTARLLPALQRTPGARVVALGSMISRLMDSSLEDLQLAGGYNSWRAYAQSKIAMQVFGFELDRRLAAAARAAGIGDGARASALVAHPGYSIGGRTPRVPGVNEPSALKRFVDNLQAPITQGKNRGAWPIVRAIADPDARGGQYWGPRFVTKGEPTLQQPTATSTDRAVAERVWRESEQLTGVDFALEGGRP</sequence>
<reference evidence="3" key="1">
    <citation type="submission" date="2016-10" db="EMBL/GenBank/DDBJ databases">
        <authorList>
            <person name="Varghese N."/>
            <person name="Submissions S."/>
        </authorList>
    </citation>
    <scope>NUCLEOTIDE SEQUENCE [LARGE SCALE GENOMIC DNA]</scope>
    <source>
        <strain evidence="3">DSM 21772</strain>
    </source>
</reference>
<dbReference type="GO" id="GO:0016491">
    <property type="term" value="F:oxidoreductase activity"/>
    <property type="evidence" value="ECO:0007669"/>
    <property type="project" value="UniProtKB-KW"/>
</dbReference>
<accession>A0A1H1NL54</accession>